<feature type="chain" id="PRO_5045196244" evidence="1">
    <location>
        <begin position="35"/>
        <end position="204"/>
    </location>
</feature>
<gene>
    <name evidence="2" type="ORF">MECH1_V1_2156</name>
</gene>
<evidence type="ECO:0000313" key="3">
    <source>
        <dbReference type="Proteomes" id="UP001497493"/>
    </source>
</evidence>
<proteinExistence type="predicted"/>
<evidence type="ECO:0000313" key="2">
    <source>
        <dbReference type="EMBL" id="CAL1240932.1"/>
    </source>
</evidence>
<organism evidence="2 3">
    <name type="scientific">Candidatus Methylocalor cossyra</name>
    <dbReference type="NCBI Taxonomy" id="3108543"/>
    <lineage>
        <taxon>Bacteria</taxon>
        <taxon>Pseudomonadati</taxon>
        <taxon>Pseudomonadota</taxon>
        <taxon>Gammaproteobacteria</taxon>
        <taxon>Methylococcales</taxon>
        <taxon>Methylococcaceae</taxon>
        <taxon>Candidatus Methylocalor</taxon>
    </lineage>
</organism>
<keyword evidence="1" id="KW-0732">Signal</keyword>
<dbReference type="Proteomes" id="UP001497493">
    <property type="component" value="Chromosome"/>
</dbReference>
<dbReference type="RefSeq" id="WP_431604086.1">
    <property type="nucleotide sequence ID" value="NZ_OZ026884.1"/>
</dbReference>
<keyword evidence="3" id="KW-1185">Reference proteome</keyword>
<dbReference type="SMART" id="SM00696">
    <property type="entry name" value="DM9"/>
    <property type="match status" value="1"/>
</dbReference>
<dbReference type="Pfam" id="PF11901">
    <property type="entry name" value="DM9"/>
    <property type="match status" value="1"/>
</dbReference>
<dbReference type="PANTHER" id="PTHR31649:SF1">
    <property type="entry name" value="FARNESOIC ACID O-METHYL TRANSFERASE DOMAIN-CONTAINING PROTEIN"/>
    <property type="match status" value="1"/>
</dbReference>
<feature type="signal peptide" evidence="1">
    <location>
        <begin position="1"/>
        <end position="34"/>
    </location>
</feature>
<dbReference type="EMBL" id="OZ026884">
    <property type="protein sequence ID" value="CAL1240932.1"/>
    <property type="molecule type" value="Genomic_DNA"/>
</dbReference>
<accession>A0ABP1C9M1</accession>
<name>A0ABP1C9M1_9GAMM</name>
<protein>
    <submittedName>
        <fullName evidence="2">Uncharacterized protein</fullName>
    </submittedName>
</protein>
<dbReference type="PANTHER" id="PTHR31649">
    <property type="entry name" value="AGAP009604-PA"/>
    <property type="match status" value="1"/>
</dbReference>
<dbReference type="InterPro" id="IPR006616">
    <property type="entry name" value="DM9_repeat"/>
</dbReference>
<evidence type="ECO:0000256" key="1">
    <source>
        <dbReference type="SAM" id="SignalP"/>
    </source>
</evidence>
<sequence length="204" mass="22099">MELRNLFAIKSGVPFNRWAALAGLGLVLSGPAAADDGRILGGVDVDGVPLYVCVARHGDGSHQPGKLRGDKCFYGWGGREYATSDYTIITPPSGYKWAWVGYPAIPKINDACVVAPPANPWYGSIGYYPGGVDSDGSRLEVCVTHAPPEGDHKATPGKLRRNQCHISWGGKEYIKYPYKVLMFSQTCGCEQTVNGEYLTCDPRL</sequence>
<reference evidence="2 3" key="1">
    <citation type="submission" date="2024-04" db="EMBL/GenBank/DDBJ databases">
        <authorList>
            <person name="Cremers G."/>
        </authorList>
    </citation>
    <scope>NUCLEOTIDE SEQUENCE [LARGE SCALE GENOMIC DNA]</scope>
    <source>
        <strain evidence="2">MeCH1-AG</strain>
    </source>
</reference>